<evidence type="ECO:0000313" key="2">
    <source>
        <dbReference type="Proteomes" id="UP001162029"/>
    </source>
</evidence>
<keyword evidence="2" id="KW-1185">Reference proteome</keyword>
<name>A0AAV0V7K8_9STRA</name>
<reference evidence="1" key="1">
    <citation type="submission" date="2022-12" db="EMBL/GenBank/DDBJ databases">
        <authorList>
            <person name="Webb A."/>
        </authorList>
    </citation>
    <scope>NUCLEOTIDE SEQUENCE</scope>
    <source>
        <strain evidence="1">Pd1</strain>
    </source>
</reference>
<sequence length="152" mass="17309">MNDASMPQCTSTMHLHEMLLDGTLGEREDRALMSDRRLYRKYRGLRSCDKAFDAILNMNTPTIKSAASSNTDATPSKPSQVQYAEYLDCVSGVLCEKSLHEWGRCVELVQQQQQDSIHCERPKRMLERCLRGETEKLLKASQPQVFRPNGSI</sequence>
<dbReference type="AlphaFoldDB" id="A0AAV0V7K8"/>
<dbReference type="Proteomes" id="UP001162029">
    <property type="component" value="Unassembled WGS sequence"/>
</dbReference>
<comment type="caution">
    <text evidence="1">The sequence shown here is derived from an EMBL/GenBank/DDBJ whole genome shotgun (WGS) entry which is preliminary data.</text>
</comment>
<protein>
    <recommendedName>
        <fullName evidence="3">IMS import disulfide relay-system CHCH-CHCH-like Cx9C domain-containing protein</fullName>
    </recommendedName>
</protein>
<evidence type="ECO:0000313" key="1">
    <source>
        <dbReference type="EMBL" id="CAI5745184.1"/>
    </source>
</evidence>
<gene>
    <name evidence="1" type="ORF">PDE001_LOCUS10289</name>
</gene>
<proteinExistence type="predicted"/>
<evidence type="ECO:0008006" key="3">
    <source>
        <dbReference type="Google" id="ProtNLM"/>
    </source>
</evidence>
<dbReference type="EMBL" id="CANTFM010002255">
    <property type="protein sequence ID" value="CAI5745184.1"/>
    <property type="molecule type" value="Genomic_DNA"/>
</dbReference>
<accession>A0AAV0V7K8</accession>
<organism evidence="1 2">
    <name type="scientific">Peronospora destructor</name>
    <dbReference type="NCBI Taxonomy" id="86335"/>
    <lineage>
        <taxon>Eukaryota</taxon>
        <taxon>Sar</taxon>
        <taxon>Stramenopiles</taxon>
        <taxon>Oomycota</taxon>
        <taxon>Peronosporomycetes</taxon>
        <taxon>Peronosporales</taxon>
        <taxon>Peronosporaceae</taxon>
        <taxon>Peronospora</taxon>
    </lineage>
</organism>